<dbReference type="EMBL" id="JAGEPF010000016">
    <property type="protein sequence ID" value="MBO2460979.1"/>
    <property type="molecule type" value="Genomic_DNA"/>
</dbReference>
<protein>
    <submittedName>
        <fullName evidence="1">Uncharacterized protein</fullName>
    </submittedName>
</protein>
<organism evidence="1 2">
    <name type="scientific">Actinomadura violacea</name>
    <dbReference type="NCBI Taxonomy" id="2819934"/>
    <lineage>
        <taxon>Bacteria</taxon>
        <taxon>Bacillati</taxon>
        <taxon>Actinomycetota</taxon>
        <taxon>Actinomycetes</taxon>
        <taxon>Streptosporangiales</taxon>
        <taxon>Thermomonosporaceae</taxon>
        <taxon>Actinomadura</taxon>
    </lineage>
</organism>
<dbReference type="Proteomes" id="UP000680206">
    <property type="component" value="Unassembled WGS sequence"/>
</dbReference>
<reference evidence="1 2" key="1">
    <citation type="submission" date="2021-03" db="EMBL/GenBank/DDBJ databases">
        <title>Actinomadura violae sp. nov., isolated from lichen in Thailand.</title>
        <authorList>
            <person name="Kanchanasin P."/>
            <person name="Saeng-In P."/>
            <person name="Phongsopitanun W."/>
            <person name="Yuki M."/>
            <person name="Kudo T."/>
            <person name="Ohkuma M."/>
            <person name="Tanasupawat S."/>
        </authorList>
    </citation>
    <scope>NUCLEOTIDE SEQUENCE [LARGE SCALE GENOMIC DNA]</scope>
    <source>
        <strain evidence="1 2">LCR2-06</strain>
    </source>
</reference>
<name>A0ABS3RW45_9ACTN</name>
<evidence type="ECO:0000313" key="1">
    <source>
        <dbReference type="EMBL" id="MBO2460979.1"/>
    </source>
</evidence>
<sequence>MLIKRIPRLAFLQEYWDYKPGEHVSLIAPTQNGKTTMIWDLLKHTDTSWCSVPPVMLVAKPKDPVVYNALDQMDYSVLKDWPPRKKWFSQEVPAGYGLWPPHLMDVPSEVNNAHLAERFKPAISDLFWRGDSILIADEIYFLCAELSLSKEMTRYWTQGHGMGAGLWTAGQKPSGTQQGTVPSFIYNSPTHTFLGRDPDEKNRKRFGEIGGISPRLVEEAVAGLAKYEWLYIHRDGPTYCIVQA</sequence>
<keyword evidence="2" id="KW-1185">Reference proteome</keyword>
<evidence type="ECO:0000313" key="2">
    <source>
        <dbReference type="Proteomes" id="UP000680206"/>
    </source>
</evidence>
<proteinExistence type="predicted"/>
<gene>
    <name evidence="1" type="ORF">J4709_25675</name>
</gene>
<accession>A0ABS3RW45</accession>
<dbReference type="RefSeq" id="WP_208244364.1">
    <property type="nucleotide sequence ID" value="NZ_JAGEPF010000016.1"/>
</dbReference>
<comment type="caution">
    <text evidence="1">The sequence shown here is derived from an EMBL/GenBank/DDBJ whole genome shotgun (WGS) entry which is preliminary data.</text>
</comment>